<evidence type="ECO:0008006" key="2">
    <source>
        <dbReference type="Google" id="ProtNLM"/>
    </source>
</evidence>
<proteinExistence type="predicted"/>
<gene>
    <name evidence="1" type="ORF">S01H4_37777</name>
</gene>
<organism evidence="1">
    <name type="scientific">marine sediment metagenome</name>
    <dbReference type="NCBI Taxonomy" id="412755"/>
    <lineage>
        <taxon>unclassified sequences</taxon>
        <taxon>metagenomes</taxon>
        <taxon>ecological metagenomes</taxon>
    </lineage>
</organism>
<comment type="caution">
    <text evidence="1">The sequence shown here is derived from an EMBL/GenBank/DDBJ whole genome shotgun (WGS) entry which is preliminary data.</text>
</comment>
<dbReference type="Gene3D" id="3.40.720.10">
    <property type="entry name" value="Alkaline Phosphatase, subunit A"/>
    <property type="match status" value="1"/>
</dbReference>
<evidence type="ECO:0000313" key="1">
    <source>
        <dbReference type="EMBL" id="GAH02751.1"/>
    </source>
</evidence>
<reference evidence="1" key="1">
    <citation type="journal article" date="2014" name="Front. Microbiol.">
        <title>High frequency of phylogenetically diverse reductive dehalogenase-homologous genes in deep subseafloor sedimentary metagenomes.</title>
        <authorList>
            <person name="Kawai M."/>
            <person name="Futagami T."/>
            <person name="Toyoda A."/>
            <person name="Takaki Y."/>
            <person name="Nishi S."/>
            <person name="Hori S."/>
            <person name="Arai W."/>
            <person name="Tsubouchi T."/>
            <person name="Morono Y."/>
            <person name="Uchiyama I."/>
            <person name="Ito T."/>
            <person name="Fujiyama A."/>
            <person name="Inagaki F."/>
            <person name="Takami H."/>
        </authorList>
    </citation>
    <scope>NUCLEOTIDE SEQUENCE</scope>
    <source>
        <strain evidence="1">Expedition CK06-06</strain>
    </source>
</reference>
<name>X1C3T7_9ZZZZ</name>
<dbReference type="AlphaFoldDB" id="X1C3T7"/>
<protein>
    <recommendedName>
        <fullName evidence="2">Sulfatase N-terminal domain-containing protein</fullName>
    </recommendedName>
</protein>
<accession>X1C3T7</accession>
<dbReference type="SUPFAM" id="SSF53649">
    <property type="entry name" value="Alkaline phosphatase-like"/>
    <property type="match status" value="1"/>
</dbReference>
<dbReference type="InterPro" id="IPR017850">
    <property type="entry name" value="Alkaline_phosphatase_core_sf"/>
</dbReference>
<dbReference type="EMBL" id="BART01020316">
    <property type="protein sequence ID" value="GAH02751.1"/>
    <property type="molecule type" value="Genomic_DNA"/>
</dbReference>
<sequence length="144" mass="17088">MFIADTPHTTAPGYDYQGGFSGWLKIRGQEGDPLVTDPHDIELPCSPEKLRNPDIVKQMMRNGLLRHSEEDYYCAQTMREAEKWLEKNYKEKFFLYIDTFDPHEPWDPPHYYVDLYDKNYQGEEVIYPVYGPCDYLSQDELKHI</sequence>